<organism evidence="1">
    <name type="scientific">bioreactor metagenome</name>
    <dbReference type="NCBI Taxonomy" id="1076179"/>
    <lineage>
        <taxon>unclassified sequences</taxon>
        <taxon>metagenomes</taxon>
        <taxon>ecological metagenomes</taxon>
    </lineage>
</organism>
<evidence type="ECO:0000313" key="1">
    <source>
        <dbReference type="EMBL" id="MPM57227.1"/>
    </source>
</evidence>
<sequence length="259" mass="27337">MVVGTVETDQALVVDVVDDALHIRFELPGLRIHFVSEVADIAAQGAACDVLGIRAGEQTEVHLLVFAEVMQQAGRLVDHVATVVAIGLATVLTQGRIGAGAHFHAQVVVGDGACRLLHLHRQAPCVVACALDVSKGDAFPANAVKRKWTLILIGSASKIGRASALGMTSIPAQRECGTDSHINSVVTIDTKRQTGGWDIDLTRNHGDVVFVCAAILSGKGVVVLACRVDVDNVACSAQVGGRRNLREQVTHCRSIARHT</sequence>
<gene>
    <name evidence="1" type="ORF">SDC9_104049</name>
</gene>
<dbReference type="EMBL" id="VSSQ01016155">
    <property type="protein sequence ID" value="MPM57227.1"/>
    <property type="molecule type" value="Genomic_DNA"/>
</dbReference>
<reference evidence="1" key="1">
    <citation type="submission" date="2019-08" db="EMBL/GenBank/DDBJ databases">
        <authorList>
            <person name="Kucharzyk K."/>
            <person name="Murdoch R.W."/>
            <person name="Higgins S."/>
            <person name="Loffler F."/>
        </authorList>
    </citation>
    <scope>NUCLEOTIDE SEQUENCE</scope>
</reference>
<proteinExistence type="predicted"/>
<dbReference type="AlphaFoldDB" id="A0A645AVQ7"/>
<name>A0A645AVQ7_9ZZZZ</name>
<accession>A0A645AVQ7</accession>
<protein>
    <submittedName>
        <fullName evidence="1">Uncharacterized protein</fullName>
    </submittedName>
</protein>
<comment type="caution">
    <text evidence="1">The sequence shown here is derived from an EMBL/GenBank/DDBJ whole genome shotgun (WGS) entry which is preliminary data.</text>
</comment>